<gene>
    <name evidence="3" type="ORF">GOMPHAMPRED_004339</name>
</gene>
<proteinExistence type="predicted"/>
<name>A0A8H3FM78_9LECA</name>
<keyword evidence="4" id="KW-1185">Reference proteome</keyword>
<sequence length="619" mass="70292">MHLVALLPLALQLVPTVAIALPSLSYAANSPIVPHQLEQGDGSRTSKISSESPIHPSISRHRLDSRDINTMETSTQHHYLDSNTAENDDKDLELRDSAPLDYKDWVSGFPDYDSLHPPDWENQVLERRDSADWAAEFPGFDTVDYEDQDGHDLKRRDFTPVDLEEREAEAADGKAKTSEPSIMDISYYPVDDPGRPLLQKPDQLISPAKDLPREYFNVSNFRTWRPSHDKARPKERFDWRQPRRQAYCILSGVGKRPVYWQPKLVQDFFYQPHQHSHREQGPMFPQHNHAARGHDFQYFWNTDVHTNLTKAYSMFLTSSPARWNEISRWQNDAMMPRYKLKKSKYRLEHCRQACETCFDAARETGAEQFICSREEGGKHHGKGGFCRAAMILGDAIGRSETCQTTGTYNRLCADKLPEVYAQDGAVPNLHPSLICDSIRPCTTDACQVSNDTRLLAQAASCKLLARLDSSAMDAVGKPRWPLLGYTSLSQAMNDSSLFVYYQDFSTDATAEEKAFVLDSPSRFALGIPPEEYGPWWTGYSVGEPTPFGWNGTNVFGTKDPTFKGKVGFGSAPGGFVLQHTPWSKHLVETLGTIDMWHREHYEGQPNEWLAHPDDRDVDF</sequence>
<feature type="chain" id="PRO_5034259981" evidence="2">
    <location>
        <begin position="21"/>
        <end position="619"/>
    </location>
</feature>
<evidence type="ECO:0000313" key="3">
    <source>
        <dbReference type="EMBL" id="CAF9927181.1"/>
    </source>
</evidence>
<dbReference type="EMBL" id="CAJPDQ010000026">
    <property type="protein sequence ID" value="CAF9927181.1"/>
    <property type="molecule type" value="Genomic_DNA"/>
</dbReference>
<feature type="compositionally biased region" description="Low complexity" evidence="1">
    <location>
        <begin position="46"/>
        <end position="57"/>
    </location>
</feature>
<feature type="signal peptide" evidence="2">
    <location>
        <begin position="1"/>
        <end position="20"/>
    </location>
</feature>
<accession>A0A8H3FM78</accession>
<dbReference type="AlphaFoldDB" id="A0A8H3FM78"/>
<reference evidence="3" key="1">
    <citation type="submission" date="2021-03" db="EMBL/GenBank/DDBJ databases">
        <authorList>
            <person name="Tagirdzhanova G."/>
        </authorList>
    </citation>
    <scope>NUCLEOTIDE SEQUENCE</scope>
</reference>
<dbReference type="Proteomes" id="UP000664169">
    <property type="component" value="Unassembled WGS sequence"/>
</dbReference>
<feature type="region of interest" description="Disordered" evidence="1">
    <location>
        <begin position="35"/>
        <end position="66"/>
    </location>
</feature>
<evidence type="ECO:0000313" key="4">
    <source>
        <dbReference type="Proteomes" id="UP000664169"/>
    </source>
</evidence>
<keyword evidence="2" id="KW-0732">Signal</keyword>
<evidence type="ECO:0000256" key="1">
    <source>
        <dbReference type="SAM" id="MobiDB-lite"/>
    </source>
</evidence>
<organism evidence="3 4">
    <name type="scientific">Gomphillus americanus</name>
    <dbReference type="NCBI Taxonomy" id="1940652"/>
    <lineage>
        <taxon>Eukaryota</taxon>
        <taxon>Fungi</taxon>
        <taxon>Dikarya</taxon>
        <taxon>Ascomycota</taxon>
        <taxon>Pezizomycotina</taxon>
        <taxon>Lecanoromycetes</taxon>
        <taxon>OSLEUM clade</taxon>
        <taxon>Ostropomycetidae</taxon>
        <taxon>Ostropales</taxon>
        <taxon>Graphidaceae</taxon>
        <taxon>Gomphilloideae</taxon>
        <taxon>Gomphillus</taxon>
    </lineage>
</organism>
<protein>
    <submittedName>
        <fullName evidence="3">Uncharacterized protein</fullName>
    </submittedName>
</protein>
<evidence type="ECO:0000256" key="2">
    <source>
        <dbReference type="SAM" id="SignalP"/>
    </source>
</evidence>
<comment type="caution">
    <text evidence="3">The sequence shown here is derived from an EMBL/GenBank/DDBJ whole genome shotgun (WGS) entry which is preliminary data.</text>
</comment>